<evidence type="ECO:0000313" key="1">
    <source>
        <dbReference type="EMBL" id="AXY68445.1"/>
    </source>
</evidence>
<sequence>MKNSLRYLLFGLGVGLAIALVPHLPILQSPDRVMAQGTSQTISPQGLANHLKKINAKMYGAYWCPACMKQKELFGSAFKSINYIECDPRGTNGQPELCKQANIRAYPTWEIKGKRYEGVYPLEGLAQLSGYRGR</sequence>
<dbReference type="Gene3D" id="3.40.30.10">
    <property type="entry name" value="Glutaredoxin"/>
    <property type="match status" value="1"/>
</dbReference>
<dbReference type="PANTHER" id="PTHR34573:SF1">
    <property type="entry name" value="VITAMIN K EPOXIDE REDUCTASE DOMAIN-CONTAINING PROTEIN"/>
    <property type="match status" value="1"/>
</dbReference>
<keyword evidence="2" id="KW-1185">Reference proteome</keyword>
<evidence type="ECO:0008006" key="3">
    <source>
        <dbReference type="Google" id="ProtNLM"/>
    </source>
</evidence>
<protein>
    <recommendedName>
        <fullName evidence="3">Thioredoxin domain-containing protein</fullName>
    </recommendedName>
</protein>
<reference evidence="2" key="1">
    <citation type="submission" date="2018-09" db="EMBL/GenBank/DDBJ databases">
        <title>Complete genome sequence of thermophilic cyanobacteria strain Thermosynechococcus elongatus PKUAC-SCTE542.</title>
        <authorList>
            <person name="Liang Y."/>
            <person name="Tang J."/>
            <person name="Daroch M."/>
        </authorList>
    </citation>
    <scope>NUCLEOTIDE SEQUENCE [LARGE SCALE GENOMIC DNA]</scope>
    <source>
        <strain evidence="2">E542</strain>
    </source>
</reference>
<dbReference type="Proteomes" id="UP000261812">
    <property type="component" value="Chromosome"/>
</dbReference>
<dbReference type="PANTHER" id="PTHR34573">
    <property type="entry name" value="VKC DOMAIN-CONTAINING PROTEIN"/>
    <property type="match status" value="1"/>
</dbReference>
<gene>
    <name evidence="1" type="ORF">D3A95_11335</name>
</gene>
<proteinExistence type="predicted"/>
<organism evidence="1 2">
    <name type="scientific">Thermosynechococcus sichuanensis E542</name>
    <dbReference type="NCBI Taxonomy" id="2016101"/>
    <lineage>
        <taxon>Bacteria</taxon>
        <taxon>Bacillati</taxon>
        <taxon>Cyanobacteriota</taxon>
        <taxon>Cyanophyceae</taxon>
        <taxon>Acaryochloridales</taxon>
        <taxon>Thermosynechococcaceae</taxon>
        <taxon>Thermosynechococcus</taxon>
        <taxon>Thermosynechococcus sichuanensis</taxon>
    </lineage>
</organism>
<evidence type="ECO:0000313" key="2">
    <source>
        <dbReference type="Proteomes" id="UP000261812"/>
    </source>
</evidence>
<dbReference type="KEGG" id="tsq:D3A95_11335"/>
<accession>A0A3B7MFV7</accession>
<dbReference type="AlphaFoldDB" id="A0A3B7MFV7"/>
<dbReference type="SUPFAM" id="SSF52833">
    <property type="entry name" value="Thioredoxin-like"/>
    <property type="match status" value="1"/>
</dbReference>
<dbReference type="RefSeq" id="WP_181495085.1">
    <property type="nucleotide sequence ID" value="NZ_CP032152.1"/>
</dbReference>
<name>A0A3B7MFV7_9CYAN</name>
<dbReference type="InterPro" id="IPR036249">
    <property type="entry name" value="Thioredoxin-like_sf"/>
</dbReference>
<dbReference type="EMBL" id="CP032152">
    <property type="protein sequence ID" value="AXY68445.1"/>
    <property type="molecule type" value="Genomic_DNA"/>
</dbReference>